<reference evidence="2" key="1">
    <citation type="submission" date="2023-06" db="EMBL/GenBank/DDBJ databases">
        <title>Draft genome of Marssonina rosae.</title>
        <authorList>
            <person name="Cheng Q."/>
        </authorList>
    </citation>
    <scope>NUCLEOTIDE SEQUENCE</scope>
    <source>
        <strain evidence="2">R4</strain>
    </source>
</reference>
<accession>A0AAD9WBX9</accession>
<name>A0AAD9WBX9_9HELO</name>
<protein>
    <submittedName>
        <fullName evidence="2">Uncharacterized protein</fullName>
    </submittedName>
</protein>
<feature type="region of interest" description="Disordered" evidence="1">
    <location>
        <begin position="1"/>
        <end position="81"/>
    </location>
</feature>
<evidence type="ECO:0000313" key="3">
    <source>
        <dbReference type="Proteomes" id="UP001285354"/>
    </source>
</evidence>
<proteinExistence type="predicted"/>
<feature type="compositionally biased region" description="Low complexity" evidence="1">
    <location>
        <begin position="72"/>
        <end position="81"/>
    </location>
</feature>
<dbReference type="AlphaFoldDB" id="A0AAD9WBX9"/>
<comment type="caution">
    <text evidence="2">The sequence shown here is derived from an EMBL/GenBank/DDBJ whole genome shotgun (WGS) entry which is preliminary data.</text>
</comment>
<dbReference type="Proteomes" id="UP001285354">
    <property type="component" value="Unassembled WGS sequence"/>
</dbReference>
<feature type="region of interest" description="Disordered" evidence="1">
    <location>
        <begin position="353"/>
        <end position="379"/>
    </location>
</feature>
<organism evidence="2 3">
    <name type="scientific">Diplocarpon rosae</name>
    <dbReference type="NCBI Taxonomy" id="946125"/>
    <lineage>
        <taxon>Eukaryota</taxon>
        <taxon>Fungi</taxon>
        <taxon>Dikarya</taxon>
        <taxon>Ascomycota</taxon>
        <taxon>Pezizomycotina</taxon>
        <taxon>Leotiomycetes</taxon>
        <taxon>Helotiales</taxon>
        <taxon>Drepanopezizaceae</taxon>
        <taxon>Diplocarpon</taxon>
    </lineage>
</organism>
<sequence length="571" mass="61738">MTDKSPIESLQHTPPTSPKTPTMSLITPKKNPGHGRSKKGCIGGRIAFSSASSKGTAGSLSPQDGLSQGIQSLSLKKTPPKPLLFKSYATGTLMTKNGEPTISPMSPLPAAASKISRLSAASPAFLPAVPSSPGVRAPADSSNISSTANSESEKNSAINSDRTQTPAYQKVQGLLQEMSTPSHSGYAGYNSGSHYGDCGSQKCTPQIVDPFAGYPTPPTGPRAMTHSPDYRHQNSARHRNTGTLAVQKTRHIAPEDLPHSREFIARKDKGQKDIIISASGAIRNAVRIVESHLPNGFPYQKLHHDYEPSKYDFIADFHTMSVAEKRDFLAKSFVDIQVHLDNAEEEDAQNVVKAGPNKKGKGKGKSEAAPLEVKPVEDPSKKVVKQDNTVIDTLKALGPDFAACTKRLTVTLIFPTPAIPFDALLTPAGAGPVSQYTTTPAAGSSQRTPNFRLLTQLVDNLYGMSNLTQMVINLLVPSQSRMPLSMPQLFHILPFYDMAFTEWEIKYQPDNLTAPLKVHGWAVAQLDRERDKIVNERLRKLEECIFVRQSAMPGHADLPVNVTAGPTCGPR</sequence>
<evidence type="ECO:0000313" key="2">
    <source>
        <dbReference type="EMBL" id="KAK2623761.1"/>
    </source>
</evidence>
<gene>
    <name evidence="2" type="ORF">QTJ16_006942</name>
</gene>
<feature type="compositionally biased region" description="Low complexity" evidence="1">
    <location>
        <begin position="141"/>
        <end position="150"/>
    </location>
</feature>
<feature type="compositionally biased region" description="Polar residues" evidence="1">
    <location>
        <begin position="49"/>
        <end position="71"/>
    </location>
</feature>
<dbReference type="EMBL" id="JAUBYV010000012">
    <property type="protein sequence ID" value="KAK2623761.1"/>
    <property type="molecule type" value="Genomic_DNA"/>
</dbReference>
<evidence type="ECO:0000256" key="1">
    <source>
        <dbReference type="SAM" id="MobiDB-lite"/>
    </source>
</evidence>
<keyword evidence="3" id="KW-1185">Reference proteome</keyword>
<feature type="region of interest" description="Disordered" evidence="1">
    <location>
        <begin position="130"/>
        <end position="164"/>
    </location>
</feature>
<feature type="compositionally biased region" description="Polar residues" evidence="1">
    <location>
        <begin position="155"/>
        <end position="164"/>
    </location>
</feature>